<gene>
    <name evidence="1" type="primary">sbcD</name>
    <name evidence="3" type="ORF">C7Y71_007905</name>
</gene>
<accession>A0A5P8E7N1</accession>
<dbReference type="InterPro" id="IPR004593">
    <property type="entry name" value="SbcD"/>
</dbReference>
<keyword evidence="1" id="KW-0235">DNA replication</keyword>
<dbReference type="KEGG" id="alq:C7Y71_007905"/>
<evidence type="ECO:0000313" key="3">
    <source>
        <dbReference type="EMBL" id="QFQ12948.1"/>
    </source>
</evidence>
<keyword evidence="4" id="KW-1185">Reference proteome</keyword>
<sequence length="444" mass="50758">MMRILTSDQAATVSFWSQRRWCCQFGLMKNLLIEKTVSVSSMKIIHTSDWYLGSRFFGHDRKKEMLHFFDWLLEAIRLRVPDVLVVSGNVFDSAMPEAWAEGACHDFLKQATETVPGLQVVIVAGQRDSAEGFEARRKFMAERNIHVRGLVSKTDSGKPDVDDLIIPLKNRDTGQVECICFALPYLRGSDMMPDRGMAASLRNYYDACLSRIRRSEWANVPCIATGHFYAANAFIDTTEHYERIVPDGNGKVDTNSLSDSFCYIALGMVDKAQCVNNRPAAYYAGSPLPMTFSEKKNNFGVNIVDVSISGGVNVSHLDYTPLRNLLTVPQNGEISPDRMRYELDKLPERQAGESDAKWPYIEMKVMEHSEPELINEVMKKMETKAVRFCRITATHRPANRQEDASQLERLRTITPLEMAQRIYREEKDEYMPAEVEKRFRELDY</sequence>
<dbReference type="InterPro" id="IPR050535">
    <property type="entry name" value="DNA_Repair-Maintenance_Comp"/>
</dbReference>
<comment type="similarity">
    <text evidence="1">Belongs to the SbcD family.</text>
</comment>
<dbReference type="Pfam" id="PF12320">
    <property type="entry name" value="SbcD_C"/>
    <property type="match status" value="1"/>
</dbReference>
<dbReference type="InterPro" id="IPR026843">
    <property type="entry name" value="SbcD_C"/>
</dbReference>
<dbReference type="PANTHER" id="PTHR30337">
    <property type="entry name" value="COMPONENT OF ATP-DEPENDENT DSDNA EXONUCLEASE"/>
    <property type="match status" value="1"/>
</dbReference>
<keyword evidence="1" id="KW-0378">Hydrolase</keyword>
<dbReference type="Proteomes" id="UP000249375">
    <property type="component" value="Chromosome"/>
</dbReference>
<keyword evidence="1" id="KW-0540">Nuclease</keyword>
<proteinExistence type="inferred from homology"/>
<evidence type="ECO:0000259" key="2">
    <source>
        <dbReference type="Pfam" id="PF12320"/>
    </source>
</evidence>
<feature type="domain" description="Nuclease SbcCD subunit D C-terminal" evidence="2">
    <location>
        <begin position="343"/>
        <end position="426"/>
    </location>
</feature>
<dbReference type="SUPFAM" id="SSF56300">
    <property type="entry name" value="Metallo-dependent phosphatases"/>
    <property type="match status" value="1"/>
</dbReference>
<comment type="subunit">
    <text evidence="1">Heterodimer of SbcC and SbcD.</text>
</comment>
<dbReference type="GO" id="GO:0006260">
    <property type="term" value="P:DNA replication"/>
    <property type="evidence" value="ECO:0007669"/>
    <property type="project" value="UniProtKB-KW"/>
</dbReference>
<dbReference type="AlphaFoldDB" id="A0A5P8E7N1"/>
<dbReference type="GO" id="GO:0006310">
    <property type="term" value="P:DNA recombination"/>
    <property type="evidence" value="ECO:0007669"/>
    <property type="project" value="UniProtKB-KW"/>
</dbReference>
<dbReference type="Gene3D" id="3.60.21.10">
    <property type="match status" value="1"/>
</dbReference>
<comment type="function">
    <text evidence="1">SbcCD cleaves DNA hairpin structures. These structures can inhibit DNA replication and are intermediates in certain DNA recombination reactions. The complex acts as a 3'-&gt;5' double strand exonuclease that can open hairpins. It also has a 5' single-strand endonuclease activity.</text>
</comment>
<dbReference type="InterPro" id="IPR029052">
    <property type="entry name" value="Metallo-depent_PP-like"/>
</dbReference>
<dbReference type="GO" id="GO:0008408">
    <property type="term" value="F:3'-5' exonuclease activity"/>
    <property type="evidence" value="ECO:0007669"/>
    <property type="project" value="InterPro"/>
</dbReference>
<organism evidence="3 4">
    <name type="scientific">Pseudoprevotella muciniphila</name>
    <dbReference type="NCBI Taxonomy" id="2133944"/>
    <lineage>
        <taxon>Bacteria</taxon>
        <taxon>Pseudomonadati</taxon>
        <taxon>Bacteroidota</taxon>
        <taxon>Bacteroidia</taxon>
        <taxon>Bacteroidales</taxon>
        <taxon>Prevotellaceae</taxon>
        <taxon>Pseudoprevotella</taxon>
    </lineage>
</organism>
<keyword evidence="1 3" id="KW-0269">Exonuclease</keyword>
<dbReference type="NCBIfam" id="TIGR00619">
    <property type="entry name" value="sbcd"/>
    <property type="match status" value="1"/>
</dbReference>
<name>A0A5P8E7N1_9BACT</name>
<keyword evidence="1" id="KW-0255">Endonuclease</keyword>
<dbReference type="OrthoDB" id="9773856at2"/>
<evidence type="ECO:0000256" key="1">
    <source>
        <dbReference type="RuleBase" id="RU363069"/>
    </source>
</evidence>
<evidence type="ECO:0000313" key="4">
    <source>
        <dbReference type="Proteomes" id="UP000249375"/>
    </source>
</evidence>
<dbReference type="GO" id="GO:0004519">
    <property type="term" value="F:endonuclease activity"/>
    <property type="evidence" value="ECO:0007669"/>
    <property type="project" value="UniProtKB-KW"/>
</dbReference>
<keyword evidence="1" id="KW-0233">DNA recombination</keyword>
<dbReference type="PANTHER" id="PTHR30337:SF0">
    <property type="entry name" value="NUCLEASE SBCCD SUBUNIT D"/>
    <property type="match status" value="1"/>
</dbReference>
<reference evidence="3 4" key="1">
    <citation type="submission" date="2018-11" db="EMBL/GenBank/DDBJ databases">
        <authorList>
            <person name="Na S.W."/>
            <person name="Baik M."/>
        </authorList>
    </citation>
    <scope>NUCLEOTIDE SEQUENCE [LARGE SCALE GENOMIC DNA]</scope>
    <source>
        <strain evidence="3 4">E39</strain>
    </source>
</reference>
<protein>
    <recommendedName>
        <fullName evidence="1">Nuclease SbcCD subunit D</fullName>
    </recommendedName>
</protein>
<dbReference type="EMBL" id="CP033459">
    <property type="protein sequence ID" value="QFQ12948.1"/>
    <property type="molecule type" value="Genomic_DNA"/>
</dbReference>